<dbReference type="EMBL" id="WNDS01000002">
    <property type="protein sequence ID" value="KAF1016023.1"/>
    <property type="molecule type" value="Genomic_DNA"/>
</dbReference>
<evidence type="ECO:0000313" key="2">
    <source>
        <dbReference type="EMBL" id="KAF1016023.1"/>
    </source>
</evidence>
<comment type="caution">
    <text evidence="2">The sequence shown here is derived from an EMBL/GenBank/DDBJ whole genome shotgun (WGS) entry which is preliminary data.</text>
</comment>
<organism evidence="2 3">
    <name type="scientific">Stenotrophomonas maltophilia</name>
    <name type="common">Pseudomonas maltophilia</name>
    <name type="synonym">Xanthomonas maltophilia</name>
    <dbReference type="NCBI Taxonomy" id="40324"/>
    <lineage>
        <taxon>Bacteria</taxon>
        <taxon>Pseudomonadati</taxon>
        <taxon>Pseudomonadota</taxon>
        <taxon>Gammaproteobacteria</taxon>
        <taxon>Lysobacterales</taxon>
        <taxon>Lysobacteraceae</taxon>
        <taxon>Stenotrophomonas</taxon>
        <taxon>Stenotrophomonas maltophilia group</taxon>
    </lineage>
</organism>
<evidence type="ECO:0000256" key="1">
    <source>
        <dbReference type="SAM" id="MobiDB-lite"/>
    </source>
</evidence>
<proteinExistence type="predicted"/>
<feature type="region of interest" description="Disordered" evidence="1">
    <location>
        <begin position="1"/>
        <end position="25"/>
    </location>
</feature>
<sequence length="75" mass="7925">MKRAASAANRSTGTSPTWGGQQPPGYAERRISVVKLAKERYVQLALYPDGEKELGSLQQLVGGLDLAPTALAAGR</sequence>
<name>A0A7V8FHM9_STEMA</name>
<gene>
    <name evidence="2" type="ORF">GAK31_01507</name>
</gene>
<protein>
    <submittedName>
        <fullName evidence="2">Uncharacterized protein</fullName>
    </submittedName>
</protein>
<reference evidence="3" key="1">
    <citation type="journal article" date="2020" name="MBio">
        <title>Horizontal gene transfer to a defensive symbiont with a reduced genome amongst a multipartite beetle microbiome.</title>
        <authorList>
            <person name="Waterworth S.C."/>
            <person name="Florez L.V."/>
            <person name="Rees E.R."/>
            <person name="Hertweck C."/>
            <person name="Kaltenpoth M."/>
            <person name="Kwan J.C."/>
        </authorList>
    </citation>
    <scope>NUCLEOTIDE SEQUENCE [LARGE SCALE GENOMIC DNA]</scope>
</reference>
<dbReference type="AlphaFoldDB" id="A0A7V8FHM9"/>
<dbReference type="Proteomes" id="UP000487117">
    <property type="component" value="Unassembled WGS sequence"/>
</dbReference>
<feature type="compositionally biased region" description="Polar residues" evidence="1">
    <location>
        <begin position="8"/>
        <end position="20"/>
    </location>
</feature>
<evidence type="ECO:0000313" key="3">
    <source>
        <dbReference type="Proteomes" id="UP000487117"/>
    </source>
</evidence>
<accession>A0A7V8FHM9</accession>